<evidence type="ECO:0000256" key="10">
    <source>
        <dbReference type="ARBA" id="ARBA00023136"/>
    </source>
</evidence>
<comment type="similarity">
    <text evidence="2 12 13">Belongs to the ATPase A chain family.</text>
</comment>
<dbReference type="PANTHER" id="PTHR42823:SF3">
    <property type="entry name" value="ATP SYNTHASE SUBUNIT A, CHLOROPLASTIC"/>
    <property type="match status" value="1"/>
</dbReference>
<dbReference type="InterPro" id="IPR023011">
    <property type="entry name" value="ATP_synth_F0_asu_AS"/>
</dbReference>
<dbReference type="GO" id="GO:0046933">
    <property type="term" value="F:proton-transporting ATP synthase activity, rotational mechanism"/>
    <property type="evidence" value="ECO:0007669"/>
    <property type="project" value="UniProtKB-UniRule"/>
</dbReference>
<evidence type="ECO:0000256" key="3">
    <source>
        <dbReference type="ARBA" id="ARBA00022448"/>
    </source>
</evidence>
<proteinExistence type="inferred from homology"/>
<dbReference type="Proteomes" id="UP000199611">
    <property type="component" value="Unassembled WGS sequence"/>
</dbReference>
<evidence type="ECO:0000256" key="13">
    <source>
        <dbReference type="RuleBase" id="RU000483"/>
    </source>
</evidence>
<comment type="subcellular location">
    <subcellularLocation>
        <location evidence="12 13">Cell membrane</location>
        <topology evidence="12 13">Multi-pass membrane protein</topology>
    </subcellularLocation>
    <subcellularLocation>
        <location evidence="1">Membrane</location>
        <topology evidence="1">Multi-pass membrane protein</topology>
    </subcellularLocation>
</comment>
<protein>
    <recommendedName>
        <fullName evidence="12 13">ATP synthase subunit a</fullName>
    </recommendedName>
    <alternativeName>
        <fullName evidence="12">ATP synthase F0 sector subunit a</fullName>
    </alternativeName>
    <alternativeName>
        <fullName evidence="12">F-ATPase subunit 6</fullName>
    </alternativeName>
</protein>
<dbReference type="GO" id="GO:0045259">
    <property type="term" value="C:proton-transporting ATP synthase complex"/>
    <property type="evidence" value="ECO:0007669"/>
    <property type="project" value="UniProtKB-KW"/>
</dbReference>
<keyword evidence="3 12" id="KW-0813">Transport</keyword>
<dbReference type="OrthoDB" id="9789241at2"/>
<dbReference type="PROSITE" id="PS00449">
    <property type="entry name" value="ATPASE_A"/>
    <property type="match status" value="1"/>
</dbReference>
<comment type="function">
    <text evidence="12 13">Key component of the proton channel; it plays a direct role in the translocation of protons across the membrane.</text>
</comment>
<evidence type="ECO:0000256" key="4">
    <source>
        <dbReference type="ARBA" id="ARBA00022475"/>
    </source>
</evidence>
<evidence type="ECO:0000256" key="5">
    <source>
        <dbReference type="ARBA" id="ARBA00022547"/>
    </source>
</evidence>
<sequence length="240" mass="26645">MEHPVLFLPMLLQKLGLPVVLSADEAQTFLQKLLLPHVIYTWLLMVLLISVGWAVGRKIELVPEGGQNFFETVLGGLEDFMVGIVGEEGRFVFPLIASLALFILCSNYMGMIPGFYAPTANLNTTLACAIIVVVYTHVIGVKFHGLKYIKHFMGPVLWLVPLMMPIEIIGHLARVMSLSIRLFGNIFGEELVLAILFFLAGMYLAPLPMMVLGLFTGFIQAFIFCVLSMMYFAGAMEEAH</sequence>
<evidence type="ECO:0000256" key="7">
    <source>
        <dbReference type="ARBA" id="ARBA00022781"/>
    </source>
</evidence>
<evidence type="ECO:0000256" key="1">
    <source>
        <dbReference type="ARBA" id="ARBA00004141"/>
    </source>
</evidence>
<feature type="transmembrane region" description="Helical" evidence="12">
    <location>
        <begin position="182"/>
        <end position="205"/>
    </location>
</feature>
<accession>A0A1I4TG53</accession>
<dbReference type="NCBIfam" id="TIGR01131">
    <property type="entry name" value="ATP_synt_6_or_A"/>
    <property type="match status" value="1"/>
</dbReference>
<keyword evidence="8 12" id="KW-1133">Transmembrane helix</keyword>
<name>A0A1I4TG53_9BACT</name>
<feature type="transmembrane region" description="Helical" evidence="12">
    <location>
        <begin position="152"/>
        <end position="170"/>
    </location>
</feature>
<keyword evidence="6 12" id="KW-0812">Transmembrane</keyword>
<feature type="transmembrane region" description="Helical" evidence="12">
    <location>
        <begin position="211"/>
        <end position="233"/>
    </location>
</feature>
<dbReference type="CDD" id="cd00310">
    <property type="entry name" value="ATP-synt_Fo_a_6"/>
    <property type="match status" value="1"/>
</dbReference>
<dbReference type="InterPro" id="IPR045082">
    <property type="entry name" value="ATP_syn_F0_a_bact/chloroplast"/>
</dbReference>
<organism evidence="14 15">
    <name type="scientific">Thermodesulforhabdus norvegica</name>
    <dbReference type="NCBI Taxonomy" id="39841"/>
    <lineage>
        <taxon>Bacteria</taxon>
        <taxon>Pseudomonadati</taxon>
        <taxon>Thermodesulfobacteriota</taxon>
        <taxon>Syntrophobacteria</taxon>
        <taxon>Syntrophobacterales</taxon>
        <taxon>Thermodesulforhabdaceae</taxon>
        <taxon>Thermodesulforhabdus</taxon>
    </lineage>
</organism>
<evidence type="ECO:0000313" key="15">
    <source>
        <dbReference type="Proteomes" id="UP000199611"/>
    </source>
</evidence>
<dbReference type="AlphaFoldDB" id="A0A1I4TG53"/>
<dbReference type="PANTHER" id="PTHR42823">
    <property type="entry name" value="ATP SYNTHASE SUBUNIT A, CHLOROPLASTIC"/>
    <property type="match status" value="1"/>
</dbReference>
<dbReference type="GO" id="GO:0005886">
    <property type="term" value="C:plasma membrane"/>
    <property type="evidence" value="ECO:0007669"/>
    <property type="project" value="UniProtKB-SubCell"/>
</dbReference>
<evidence type="ECO:0000256" key="12">
    <source>
        <dbReference type="HAMAP-Rule" id="MF_01393"/>
    </source>
</evidence>
<evidence type="ECO:0000256" key="8">
    <source>
        <dbReference type="ARBA" id="ARBA00022989"/>
    </source>
</evidence>
<feature type="transmembrane region" description="Helical" evidence="12">
    <location>
        <begin position="91"/>
        <end position="110"/>
    </location>
</feature>
<reference evidence="14 15" key="1">
    <citation type="submission" date="2016-10" db="EMBL/GenBank/DDBJ databases">
        <authorList>
            <person name="de Groot N.N."/>
        </authorList>
    </citation>
    <scope>NUCLEOTIDE SEQUENCE [LARGE SCALE GENOMIC DNA]</scope>
    <source>
        <strain evidence="14 15">DSM 9990</strain>
    </source>
</reference>
<keyword evidence="10 12" id="KW-0472">Membrane</keyword>
<dbReference type="RefSeq" id="WP_093394528.1">
    <property type="nucleotide sequence ID" value="NZ_FOUU01000003.1"/>
</dbReference>
<keyword evidence="15" id="KW-1185">Reference proteome</keyword>
<keyword evidence="4 12" id="KW-1003">Cell membrane</keyword>
<evidence type="ECO:0000256" key="9">
    <source>
        <dbReference type="ARBA" id="ARBA00023065"/>
    </source>
</evidence>
<dbReference type="EMBL" id="FOUU01000003">
    <property type="protein sequence ID" value="SFM75520.1"/>
    <property type="molecule type" value="Genomic_DNA"/>
</dbReference>
<dbReference type="PRINTS" id="PR00123">
    <property type="entry name" value="ATPASEA"/>
</dbReference>
<dbReference type="SUPFAM" id="SSF81336">
    <property type="entry name" value="F1F0 ATP synthase subunit A"/>
    <property type="match status" value="1"/>
</dbReference>
<evidence type="ECO:0000256" key="2">
    <source>
        <dbReference type="ARBA" id="ARBA00006810"/>
    </source>
</evidence>
<evidence type="ECO:0000256" key="11">
    <source>
        <dbReference type="ARBA" id="ARBA00023310"/>
    </source>
</evidence>
<dbReference type="HAMAP" id="MF_01393">
    <property type="entry name" value="ATP_synth_a_bact"/>
    <property type="match status" value="1"/>
</dbReference>
<keyword evidence="9 12" id="KW-0406">Ion transport</keyword>
<keyword evidence="11 12" id="KW-0066">ATP synthesis</keyword>
<gene>
    <name evidence="12" type="primary">atpB</name>
    <name evidence="14" type="ORF">SAMN05660836_01390</name>
</gene>
<keyword evidence="5 12" id="KW-0138">CF(0)</keyword>
<evidence type="ECO:0000313" key="14">
    <source>
        <dbReference type="EMBL" id="SFM75520.1"/>
    </source>
</evidence>
<feature type="transmembrane region" description="Helical" evidence="12">
    <location>
        <begin position="122"/>
        <end position="140"/>
    </location>
</feature>
<dbReference type="GO" id="GO:0042777">
    <property type="term" value="P:proton motive force-driven plasma membrane ATP synthesis"/>
    <property type="evidence" value="ECO:0007669"/>
    <property type="project" value="TreeGrafter"/>
</dbReference>
<keyword evidence="7 12" id="KW-0375">Hydrogen ion transport</keyword>
<evidence type="ECO:0000256" key="6">
    <source>
        <dbReference type="ARBA" id="ARBA00022692"/>
    </source>
</evidence>
<dbReference type="InterPro" id="IPR035908">
    <property type="entry name" value="F0_ATP_A_sf"/>
</dbReference>
<feature type="transmembrane region" description="Helical" evidence="12">
    <location>
        <begin position="38"/>
        <end position="56"/>
    </location>
</feature>
<dbReference type="STRING" id="39841.SAMN05660836_01390"/>
<dbReference type="Gene3D" id="1.20.120.220">
    <property type="entry name" value="ATP synthase, F0 complex, subunit A"/>
    <property type="match status" value="1"/>
</dbReference>
<dbReference type="Pfam" id="PF00119">
    <property type="entry name" value="ATP-synt_A"/>
    <property type="match status" value="1"/>
</dbReference>
<dbReference type="InterPro" id="IPR000568">
    <property type="entry name" value="ATP_synth_F0_asu"/>
</dbReference>